<dbReference type="AlphaFoldDB" id="A0A1Y1IEH6"/>
<feature type="region of interest" description="Disordered" evidence="5">
    <location>
        <begin position="593"/>
        <end position="614"/>
    </location>
</feature>
<feature type="region of interest" description="Disordered" evidence="5">
    <location>
        <begin position="626"/>
        <end position="662"/>
    </location>
</feature>
<feature type="compositionally biased region" description="Low complexity" evidence="5">
    <location>
        <begin position="528"/>
        <end position="542"/>
    </location>
</feature>
<evidence type="ECO:0000313" key="6">
    <source>
        <dbReference type="EMBL" id="GAQ87126.1"/>
    </source>
</evidence>
<evidence type="ECO:0000256" key="1">
    <source>
        <dbReference type="ARBA" id="ARBA00004496"/>
    </source>
</evidence>
<dbReference type="InterPro" id="IPR032675">
    <property type="entry name" value="LRR_dom_sf"/>
</dbReference>
<feature type="region of interest" description="Disordered" evidence="5">
    <location>
        <begin position="522"/>
        <end position="557"/>
    </location>
</feature>
<organism evidence="6 7">
    <name type="scientific">Klebsormidium nitens</name>
    <name type="common">Green alga</name>
    <name type="synonym">Ulothrix nitens</name>
    <dbReference type="NCBI Taxonomy" id="105231"/>
    <lineage>
        <taxon>Eukaryota</taxon>
        <taxon>Viridiplantae</taxon>
        <taxon>Streptophyta</taxon>
        <taxon>Klebsormidiophyceae</taxon>
        <taxon>Klebsormidiales</taxon>
        <taxon>Klebsormidiaceae</taxon>
        <taxon>Klebsormidium</taxon>
    </lineage>
</organism>
<accession>A0A1Y1IEH6</accession>
<feature type="region of interest" description="Disordered" evidence="5">
    <location>
        <begin position="681"/>
        <end position="720"/>
    </location>
</feature>
<dbReference type="PANTHER" id="PTHR15454:SF69">
    <property type="entry name" value="SERINE_THREONINE-PROTEIN KINASE 11-INTERACTING PROTEIN"/>
    <property type="match status" value="1"/>
</dbReference>
<evidence type="ECO:0000256" key="5">
    <source>
        <dbReference type="SAM" id="MobiDB-lite"/>
    </source>
</evidence>
<dbReference type="PROSITE" id="PS51450">
    <property type="entry name" value="LRR"/>
    <property type="match status" value="1"/>
</dbReference>
<keyword evidence="2" id="KW-0963">Cytoplasm</keyword>
<feature type="compositionally biased region" description="Low complexity" evidence="5">
    <location>
        <begin position="428"/>
        <end position="443"/>
    </location>
</feature>
<feature type="region of interest" description="Disordered" evidence="5">
    <location>
        <begin position="809"/>
        <end position="878"/>
    </location>
</feature>
<evidence type="ECO:0000256" key="2">
    <source>
        <dbReference type="ARBA" id="ARBA00022490"/>
    </source>
</evidence>
<evidence type="ECO:0000256" key="4">
    <source>
        <dbReference type="ARBA" id="ARBA00022737"/>
    </source>
</evidence>
<reference evidence="6 7" key="1">
    <citation type="journal article" date="2014" name="Nat. Commun.">
        <title>Klebsormidium flaccidum genome reveals primary factors for plant terrestrial adaptation.</title>
        <authorList>
            <person name="Hori K."/>
            <person name="Maruyama F."/>
            <person name="Fujisawa T."/>
            <person name="Togashi T."/>
            <person name="Yamamoto N."/>
            <person name="Seo M."/>
            <person name="Sato S."/>
            <person name="Yamada T."/>
            <person name="Mori H."/>
            <person name="Tajima N."/>
            <person name="Moriyama T."/>
            <person name="Ikeuchi M."/>
            <person name="Watanabe M."/>
            <person name="Wada H."/>
            <person name="Kobayashi K."/>
            <person name="Saito M."/>
            <person name="Masuda T."/>
            <person name="Sasaki-Sekimoto Y."/>
            <person name="Mashiguchi K."/>
            <person name="Awai K."/>
            <person name="Shimojima M."/>
            <person name="Masuda S."/>
            <person name="Iwai M."/>
            <person name="Nobusawa T."/>
            <person name="Narise T."/>
            <person name="Kondo S."/>
            <person name="Saito H."/>
            <person name="Sato R."/>
            <person name="Murakawa M."/>
            <person name="Ihara Y."/>
            <person name="Oshima-Yamada Y."/>
            <person name="Ohtaka K."/>
            <person name="Satoh M."/>
            <person name="Sonobe K."/>
            <person name="Ishii M."/>
            <person name="Ohtani R."/>
            <person name="Kanamori-Sato M."/>
            <person name="Honoki R."/>
            <person name="Miyazaki D."/>
            <person name="Mochizuki H."/>
            <person name="Umetsu J."/>
            <person name="Higashi K."/>
            <person name="Shibata D."/>
            <person name="Kamiya Y."/>
            <person name="Sato N."/>
            <person name="Nakamura Y."/>
            <person name="Tabata S."/>
            <person name="Ida S."/>
            <person name="Kurokawa K."/>
            <person name="Ohta H."/>
        </authorList>
    </citation>
    <scope>NUCLEOTIDE SEQUENCE [LARGE SCALE GENOMIC DNA]</scope>
    <source>
        <strain evidence="6 7">NIES-2285</strain>
    </source>
</reference>
<feature type="region of interest" description="Disordered" evidence="5">
    <location>
        <begin position="480"/>
        <end position="510"/>
    </location>
</feature>
<dbReference type="Proteomes" id="UP000054558">
    <property type="component" value="Unassembled WGS sequence"/>
</dbReference>
<protein>
    <submittedName>
        <fullName evidence="6">Uncharacterized protein</fullName>
    </submittedName>
</protein>
<dbReference type="InterPro" id="IPR001611">
    <property type="entry name" value="Leu-rich_rpt"/>
</dbReference>
<feature type="compositionally biased region" description="Low complexity" evidence="5">
    <location>
        <begin position="824"/>
        <end position="838"/>
    </location>
</feature>
<feature type="compositionally biased region" description="Polar residues" evidence="5">
    <location>
        <begin position="852"/>
        <end position="862"/>
    </location>
</feature>
<name>A0A1Y1IEH6_KLENI</name>
<keyword evidence="4" id="KW-0677">Repeat</keyword>
<dbReference type="GO" id="GO:0005737">
    <property type="term" value="C:cytoplasm"/>
    <property type="evidence" value="ECO:0000318"/>
    <property type="project" value="GO_Central"/>
</dbReference>
<dbReference type="EMBL" id="DF237282">
    <property type="protein sequence ID" value="GAQ87126.1"/>
    <property type="molecule type" value="Genomic_DNA"/>
</dbReference>
<comment type="subcellular location">
    <subcellularLocation>
        <location evidence="1">Cytoplasm</location>
    </subcellularLocation>
</comment>
<gene>
    <name evidence="6" type="ORF">KFL_003330070</name>
</gene>
<feature type="region of interest" description="Disordered" evidence="5">
    <location>
        <begin position="361"/>
        <end position="448"/>
    </location>
</feature>
<keyword evidence="7" id="KW-1185">Reference proteome</keyword>
<sequence>MAEEHGDEYLEALSAFVEECAEGLLDGSVVLRLKPLGLLYLDSRFGALSELEALRADAPVDYLRAVVADLGDYRKLEKLRGFLRMLEKVKVAGANAPLRDSVPLRLSMLSGLRHLELHGCDLSTAAAQGLVELKPQLETLVCVDSTDSLADLLAERGAPLILQTPWSRLTRLACPRNHLRLMDPSLCSLPVADEIDLSRNNLTTVANLHICVRLTKLDLGFNSITSLVGLNRVVGAITQLILRGNGIHSLAGLEKLYAIEALDLAHNVIGSLSEVARLGQLPSLTRLWLEGNPIELRRNYRAEVLGLLQDGEKVKLDGRHSSTFERFAIRTQQRRNARAPRFPEPVYPSGAYVAAVESATSEGKEAHPHVHKIRPTRIAEPEIVDEAPDEDSRTPPKTACIMEHPEEDPERMFSVRALKHSPPTRVRSPLAEEASPPEATTSSAEEELAGDPRFVESVNRPPLLFKSPGSGIVEGFHTPVWTAEEGPSGGSTPRSVNRLPSPVADATPGREGAEEFHIAMSVSEDESSSSTTVASVNTPPSSGAEYEAPSPNEGEGIHTPSVLGAEQLNWKTANGNVNEVQIGAASISEGTHKRDPFGLGVDGTGPKLGSSENHEERLTTAAGRAKDLHGDPRSGLIQKGGYERGGLDRTGQKRGAERSALRLEEPSHAGTAVINEKIPVKQEERGRKDWVSGGRESEPPLRTKKRPGIGNGSSGTEEWCRSGSELPGVCQRGGLRHLIVRTAVETDTEESQKCLETPTPSEEEIDVVERNALKAKNEGAAEGGSLGSLDCAGDRDPALASGLLLTESAVKEQPKSLESPDTESLLSASGSGSDLLIGTRTQEASDGDLKSIENSIISSKPSKQAKRRSKARVVNLDA</sequence>
<feature type="region of interest" description="Disordered" evidence="5">
    <location>
        <begin position="746"/>
        <end position="766"/>
    </location>
</feature>
<feature type="compositionally biased region" description="Basic and acidic residues" evidence="5">
    <location>
        <begin position="681"/>
        <end position="701"/>
    </location>
</feature>
<evidence type="ECO:0000313" key="7">
    <source>
        <dbReference type="Proteomes" id="UP000054558"/>
    </source>
</evidence>
<dbReference type="Gene3D" id="3.80.10.10">
    <property type="entry name" value="Ribonuclease Inhibitor"/>
    <property type="match status" value="1"/>
</dbReference>
<proteinExistence type="predicted"/>
<evidence type="ECO:0000256" key="3">
    <source>
        <dbReference type="ARBA" id="ARBA00022614"/>
    </source>
</evidence>
<dbReference type="STRING" id="105231.A0A1Y1IEH6"/>
<dbReference type="OrthoDB" id="7451790at2759"/>
<dbReference type="PANTHER" id="PTHR15454">
    <property type="entry name" value="NISCHARIN RELATED"/>
    <property type="match status" value="1"/>
</dbReference>
<keyword evidence="3" id="KW-0433">Leucine-rich repeat</keyword>
<feature type="compositionally biased region" description="Basic and acidic residues" evidence="5">
    <location>
        <begin position="641"/>
        <end position="662"/>
    </location>
</feature>
<dbReference type="SUPFAM" id="SSF52058">
    <property type="entry name" value="L domain-like"/>
    <property type="match status" value="1"/>
</dbReference>